<dbReference type="GO" id="GO:0016432">
    <property type="term" value="F:tRNA-uridine aminocarboxypropyltransferase activity"/>
    <property type="evidence" value="ECO:0007669"/>
    <property type="project" value="UniProtKB-EC"/>
</dbReference>
<evidence type="ECO:0000313" key="7">
    <source>
        <dbReference type="EMBL" id="CAH9049888.1"/>
    </source>
</evidence>
<comment type="similarity">
    <text evidence="5">Belongs to the TDD superfamily. DTWD2 family.</text>
</comment>
<gene>
    <name evidence="7" type="ORF">PSEHALCIP103_00069</name>
</gene>
<dbReference type="InterPro" id="IPR039262">
    <property type="entry name" value="DTWD2/TAPT"/>
</dbReference>
<evidence type="ECO:0000313" key="8">
    <source>
        <dbReference type="Proteomes" id="UP001152447"/>
    </source>
</evidence>
<sequence>MYNYAKCTNDIVYSMARPLCKQCNFSLSTCICSAITRINNQTQVIILQHPSEAKVSKNTAQLLALGLTHCKIIRGENNQDFASLQNLPIESSVLLYPSESAVKLDRPNSKENLQEITHLIVIDGTWNKAFKILQLTSLLQQFKTVSFSHIPTNRYAIRKAPRADSLSTLEAVAHSLWLIEALNPAPLYGLLEELIKKQTQHMPAHVKARYL</sequence>
<dbReference type="SMART" id="SM01144">
    <property type="entry name" value="DTW"/>
    <property type="match status" value="1"/>
</dbReference>
<dbReference type="EMBL" id="CAMAPB010000001">
    <property type="protein sequence ID" value="CAH9049888.1"/>
    <property type="molecule type" value="Genomic_DNA"/>
</dbReference>
<evidence type="ECO:0000256" key="3">
    <source>
        <dbReference type="ARBA" id="ARBA00022691"/>
    </source>
</evidence>
<keyword evidence="2" id="KW-0808">Transferase</keyword>
<evidence type="ECO:0000256" key="1">
    <source>
        <dbReference type="ARBA" id="ARBA00012386"/>
    </source>
</evidence>
<keyword evidence="3" id="KW-0949">S-adenosyl-L-methionine</keyword>
<evidence type="ECO:0000256" key="5">
    <source>
        <dbReference type="ARBA" id="ARBA00034489"/>
    </source>
</evidence>
<protein>
    <recommendedName>
        <fullName evidence="1">tRNA-uridine aminocarboxypropyltransferase</fullName>
        <ecNumber evidence="1">2.5.1.25</ecNumber>
    </recommendedName>
</protein>
<organism evidence="7 8">
    <name type="scientific">Pseudoalteromonas haloplanktis</name>
    <name type="common">Alteromonas haloplanktis</name>
    <dbReference type="NCBI Taxonomy" id="228"/>
    <lineage>
        <taxon>Bacteria</taxon>
        <taxon>Pseudomonadati</taxon>
        <taxon>Pseudomonadota</taxon>
        <taxon>Gammaproteobacteria</taxon>
        <taxon>Alteromonadales</taxon>
        <taxon>Pseudoalteromonadaceae</taxon>
        <taxon>Pseudoalteromonas</taxon>
    </lineage>
</organism>
<dbReference type="AlphaFoldDB" id="A0A9W4QRE1"/>
<dbReference type="Proteomes" id="UP001152447">
    <property type="component" value="Unassembled WGS sequence"/>
</dbReference>
<evidence type="ECO:0000256" key="4">
    <source>
        <dbReference type="ARBA" id="ARBA00022694"/>
    </source>
</evidence>
<dbReference type="Pfam" id="PF03942">
    <property type="entry name" value="DTW"/>
    <property type="match status" value="1"/>
</dbReference>
<keyword evidence="4" id="KW-0819">tRNA processing</keyword>
<reference evidence="7" key="1">
    <citation type="submission" date="2022-07" db="EMBL/GenBank/DDBJ databases">
        <authorList>
            <person name="Criscuolo A."/>
        </authorList>
    </citation>
    <scope>NUCLEOTIDE SEQUENCE</scope>
    <source>
        <strain evidence="7">CIP103197</strain>
    </source>
</reference>
<name>A0A9W4QRE1_PSEHA</name>
<keyword evidence="8" id="KW-1185">Reference proteome</keyword>
<dbReference type="EC" id="2.5.1.25" evidence="1"/>
<evidence type="ECO:0000259" key="6">
    <source>
        <dbReference type="SMART" id="SM01144"/>
    </source>
</evidence>
<dbReference type="PANTHER" id="PTHR21392">
    <property type="entry name" value="TRNA-URIDINE AMINOCARBOXYPROPYLTRANSFERASE 2"/>
    <property type="match status" value="1"/>
</dbReference>
<accession>A0A9W4QRE1</accession>
<dbReference type="GO" id="GO:0008033">
    <property type="term" value="P:tRNA processing"/>
    <property type="evidence" value="ECO:0007669"/>
    <property type="project" value="UniProtKB-KW"/>
</dbReference>
<feature type="domain" description="DTW" evidence="6">
    <location>
        <begin position="16"/>
        <end position="203"/>
    </location>
</feature>
<proteinExistence type="inferred from homology"/>
<dbReference type="InterPro" id="IPR005636">
    <property type="entry name" value="DTW"/>
</dbReference>
<comment type="caution">
    <text evidence="7">The sequence shown here is derived from an EMBL/GenBank/DDBJ whole genome shotgun (WGS) entry which is preliminary data.</text>
</comment>
<evidence type="ECO:0000256" key="2">
    <source>
        <dbReference type="ARBA" id="ARBA00022679"/>
    </source>
</evidence>
<dbReference type="PANTHER" id="PTHR21392:SF0">
    <property type="entry name" value="TRNA-URIDINE AMINOCARBOXYPROPYLTRANSFERASE 2"/>
    <property type="match status" value="1"/>
</dbReference>